<protein>
    <submittedName>
        <fullName evidence="4">Beta-lactamase/transpeptidase-like protein</fullName>
    </submittedName>
</protein>
<dbReference type="OrthoDB" id="428260at2759"/>
<evidence type="ECO:0000256" key="2">
    <source>
        <dbReference type="ARBA" id="ARBA00022801"/>
    </source>
</evidence>
<keyword evidence="2" id="KW-0378">Hydrolase</keyword>
<comment type="similarity">
    <text evidence="1">Belongs to the class-A beta-lactamase family.</text>
</comment>
<dbReference type="AlphaFoldDB" id="S3DCB2"/>
<dbReference type="Pfam" id="PF00144">
    <property type="entry name" value="Beta-lactamase"/>
    <property type="match status" value="1"/>
</dbReference>
<dbReference type="eggNOG" id="ENOG502S4UR">
    <property type="taxonomic scope" value="Eukaryota"/>
</dbReference>
<evidence type="ECO:0000259" key="3">
    <source>
        <dbReference type="Pfam" id="PF00144"/>
    </source>
</evidence>
<dbReference type="InterPro" id="IPR001466">
    <property type="entry name" value="Beta-lactam-related"/>
</dbReference>
<dbReference type="STRING" id="1116229.S3DCB2"/>
<dbReference type="OMA" id="PMEPRIM"/>
<evidence type="ECO:0000256" key="1">
    <source>
        <dbReference type="ARBA" id="ARBA00009009"/>
    </source>
</evidence>
<proteinExistence type="inferred from homology"/>
<dbReference type="InterPro" id="IPR050789">
    <property type="entry name" value="Diverse_Enzym_Activities"/>
</dbReference>
<sequence length="409" mass="44859">MADFEKTYQDAFEAGLLPGVALLASNKDGTFHYSKTIGVRSLAESSTPQPMQLDSILGIASCTKLMTAISVLQCVERGLLDLDADVSDILPETSEFGVITAFDEVKNEATIIPRTKKMTLGHLLTHTSGYTYDLITPLLTSWRVSCSETPWLGGTIPQKCTLPLLFEPGTSWMYGCSLEWAGKAVERATGLTLEEYMKANIWSPLGLDDITFYPKEREDMKERMATLAMLDPDGIAVDASDFDMNAGATDCLGGGGAFASMPAYFTLLQAVMREDPKLLSKASYEELWRPQLDDVCKEAFNELIKTDDMWYTILGVGVPREARKDWCFAGLVCEEGFEGGHSKGTVLWGGLPCLVWFIDREKGLCGIAGAQVMPPMEPRIMDLHEGFQKGIYDVFAKAGEEVVGGDEGR</sequence>
<dbReference type="GO" id="GO:0016787">
    <property type="term" value="F:hydrolase activity"/>
    <property type="evidence" value="ECO:0007669"/>
    <property type="project" value="UniProtKB-KW"/>
</dbReference>
<reference evidence="4 5" key="1">
    <citation type="journal article" date="2013" name="BMC Genomics">
        <title>Genomics-driven discovery of the pneumocandin biosynthetic gene cluster in the fungus Glarea lozoyensis.</title>
        <authorList>
            <person name="Chen L."/>
            <person name="Yue Q."/>
            <person name="Zhang X."/>
            <person name="Xiang M."/>
            <person name="Wang C."/>
            <person name="Li S."/>
            <person name="Che Y."/>
            <person name="Ortiz-Lopez F.J."/>
            <person name="Bills G.F."/>
            <person name="Liu X."/>
            <person name="An Z."/>
        </authorList>
    </citation>
    <scope>NUCLEOTIDE SEQUENCE [LARGE SCALE GENOMIC DNA]</scope>
    <source>
        <strain evidence="5">ATCC 20868 / MF5171</strain>
    </source>
</reference>
<dbReference type="RefSeq" id="XP_008078664.1">
    <property type="nucleotide sequence ID" value="XM_008080473.1"/>
</dbReference>
<dbReference type="SUPFAM" id="SSF56601">
    <property type="entry name" value="beta-lactamase/transpeptidase-like"/>
    <property type="match status" value="1"/>
</dbReference>
<accession>S3DCB2</accession>
<dbReference type="HOGENOM" id="CLU_020027_11_1_1"/>
<dbReference type="PANTHER" id="PTHR43283">
    <property type="entry name" value="BETA-LACTAMASE-RELATED"/>
    <property type="match status" value="1"/>
</dbReference>
<dbReference type="PANTHER" id="PTHR43283:SF17">
    <property type="entry name" value="(LOVD), PUTATIVE (AFU_ORTHOLOGUE AFUA_5G00920)-RELATED"/>
    <property type="match status" value="1"/>
</dbReference>
<organism evidence="4 5">
    <name type="scientific">Glarea lozoyensis (strain ATCC 20868 / MF5171)</name>
    <dbReference type="NCBI Taxonomy" id="1116229"/>
    <lineage>
        <taxon>Eukaryota</taxon>
        <taxon>Fungi</taxon>
        <taxon>Dikarya</taxon>
        <taxon>Ascomycota</taxon>
        <taxon>Pezizomycotina</taxon>
        <taxon>Leotiomycetes</taxon>
        <taxon>Helotiales</taxon>
        <taxon>Helotiaceae</taxon>
        <taxon>Glarea</taxon>
    </lineage>
</organism>
<dbReference type="EMBL" id="KE145356">
    <property type="protein sequence ID" value="EPE34729.1"/>
    <property type="molecule type" value="Genomic_DNA"/>
</dbReference>
<evidence type="ECO:0000313" key="4">
    <source>
        <dbReference type="EMBL" id="EPE34729.1"/>
    </source>
</evidence>
<name>S3DCB2_GLAL2</name>
<keyword evidence="5" id="KW-1185">Reference proteome</keyword>
<feature type="domain" description="Beta-lactamase-related" evidence="3">
    <location>
        <begin position="10"/>
        <end position="379"/>
    </location>
</feature>
<dbReference type="InterPro" id="IPR012338">
    <property type="entry name" value="Beta-lactam/transpept-like"/>
</dbReference>
<gene>
    <name evidence="4" type="ORF">GLAREA_10423</name>
</gene>
<dbReference type="KEGG" id="glz:GLAREA_10423"/>
<dbReference type="Gene3D" id="3.40.710.10">
    <property type="entry name" value="DD-peptidase/beta-lactamase superfamily"/>
    <property type="match status" value="1"/>
</dbReference>
<dbReference type="GeneID" id="19469470"/>
<dbReference type="Proteomes" id="UP000016922">
    <property type="component" value="Unassembled WGS sequence"/>
</dbReference>
<evidence type="ECO:0000313" key="5">
    <source>
        <dbReference type="Proteomes" id="UP000016922"/>
    </source>
</evidence>